<dbReference type="EMBL" id="CP036401">
    <property type="protein sequence ID" value="QBI04144.1"/>
    <property type="molecule type" value="Genomic_DNA"/>
</dbReference>
<evidence type="ECO:0000313" key="3">
    <source>
        <dbReference type="Proteomes" id="UP000292307"/>
    </source>
</evidence>
<proteinExistence type="predicted"/>
<dbReference type="RefSeq" id="WP_131148209.1">
    <property type="nucleotide sequence ID" value="NZ_BMWV01000001.1"/>
</dbReference>
<keyword evidence="1" id="KW-0812">Transmembrane</keyword>
<feature type="transmembrane region" description="Helical" evidence="1">
    <location>
        <begin position="43"/>
        <end position="60"/>
    </location>
</feature>
<name>A0ABX5S2C0_9BURK</name>
<feature type="transmembrane region" description="Helical" evidence="1">
    <location>
        <begin position="113"/>
        <end position="131"/>
    </location>
</feature>
<reference evidence="2 3" key="1">
    <citation type="submission" date="2019-02" db="EMBL/GenBank/DDBJ databases">
        <title>Draft Genome Sequences of Six Type Strains of the Genus Massilia.</title>
        <authorList>
            <person name="Miess H."/>
            <person name="Frediansyhah A."/>
            <person name="Gross H."/>
        </authorList>
    </citation>
    <scope>NUCLEOTIDE SEQUENCE [LARGE SCALE GENOMIC DNA]</scope>
    <source>
        <strain evidence="2 3">DSM 17472</strain>
    </source>
</reference>
<evidence type="ECO:0000313" key="2">
    <source>
        <dbReference type="EMBL" id="QBI04144.1"/>
    </source>
</evidence>
<evidence type="ECO:0000256" key="1">
    <source>
        <dbReference type="SAM" id="Phobius"/>
    </source>
</evidence>
<protein>
    <submittedName>
        <fullName evidence="2">Uncharacterized protein</fullName>
    </submittedName>
</protein>
<sequence length="293" mass="29533">MDNKYSFRRMNMKEISLDDSGKRGFEKLFAHCSEWSSKHQAEVGIAEMALGVAIVAWGVQAGHIHFGNEVVATELSNGGLMGAAIGAGVGGVGAAILGSIGVAGAFTFGIPAIALATGGMVILGAAGYGAGDIAEKLLTPHPALTDIFAGGTLLFVGMALIVDGARRVVKDKRVLYLASKFSDGIIQLAPLTARIVARTWDELLDIKMELATSPAAGLTTATTAAAGAAIGGALAASSVTVFGSHAIGAAALSLGLVSAPLWPLLAGCAAGAAVGIAAWKGIKHYRGDNQPAK</sequence>
<accession>A0ABX5S2C0</accession>
<keyword evidence="3" id="KW-1185">Reference proteome</keyword>
<feature type="transmembrane region" description="Helical" evidence="1">
    <location>
        <begin position="80"/>
        <end position="106"/>
    </location>
</feature>
<dbReference type="Proteomes" id="UP000292307">
    <property type="component" value="Chromosome"/>
</dbReference>
<feature type="transmembrane region" description="Helical" evidence="1">
    <location>
        <begin position="143"/>
        <end position="162"/>
    </location>
</feature>
<keyword evidence="1" id="KW-0472">Membrane</keyword>
<gene>
    <name evidence="2" type="ORF">EYF70_27485</name>
</gene>
<organism evidence="2 3">
    <name type="scientific">Pseudoduganella albidiflava</name>
    <dbReference type="NCBI Taxonomy" id="321983"/>
    <lineage>
        <taxon>Bacteria</taxon>
        <taxon>Pseudomonadati</taxon>
        <taxon>Pseudomonadota</taxon>
        <taxon>Betaproteobacteria</taxon>
        <taxon>Burkholderiales</taxon>
        <taxon>Oxalobacteraceae</taxon>
        <taxon>Telluria group</taxon>
        <taxon>Pseudoduganella</taxon>
    </lineage>
</organism>
<feature type="transmembrane region" description="Helical" evidence="1">
    <location>
        <begin position="261"/>
        <end position="279"/>
    </location>
</feature>
<keyword evidence="1" id="KW-1133">Transmembrane helix</keyword>